<keyword evidence="3" id="KW-1185">Reference proteome</keyword>
<reference evidence="2" key="1">
    <citation type="submission" date="2019-09" db="EMBL/GenBank/DDBJ databases">
        <title>Draft genome information of white flower Hibiscus syriacus.</title>
        <authorList>
            <person name="Kim Y.-M."/>
        </authorList>
    </citation>
    <scope>NUCLEOTIDE SEQUENCE [LARGE SCALE GENOMIC DNA]</scope>
    <source>
        <strain evidence="2">YM2019G1</strain>
    </source>
</reference>
<sequence>MEAFSLLKYWRGGGTIACVNTRSTATCTTTIVTAATPHLAVDTEDDDVVDDGPFFDLEFAVPDEYGTEENEDNVVDEGSQDSNDDIDTNSDGRCSGSEAGQNNGQSESNSSLDSDPPQFRVSFFKSASKVGIFLLRMKKSASNGTVTPRKQEKTKEPNSVNNKNRFFTVKFKVEEVPIMSLFSKDNKSHKQQTSDNNSVSDVMQRYIKKVKPLYVREKLRFSGAVMPPSTVAQESVSGKTTAAAGENRVKLASARTGLRLGTSAVAAENLSKRRDDSLLQQEDGVQSAILHCKRSFNGSRDSLESSMSSSSGESPIIL</sequence>
<dbReference type="Proteomes" id="UP000436088">
    <property type="component" value="Unassembled WGS sequence"/>
</dbReference>
<protein>
    <recommendedName>
        <fullName evidence="4">Membrane-associated kinase regulator 2</fullName>
    </recommendedName>
</protein>
<feature type="region of interest" description="Disordered" evidence="1">
    <location>
        <begin position="141"/>
        <end position="160"/>
    </location>
</feature>
<feature type="compositionally biased region" description="Acidic residues" evidence="1">
    <location>
        <begin position="65"/>
        <end position="88"/>
    </location>
</feature>
<organism evidence="2 3">
    <name type="scientific">Hibiscus syriacus</name>
    <name type="common">Rose of Sharon</name>
    <dbReference type="NCBI Taxonomy" id="106335"/>
    <lineage>
        <taxon>Eukaryota</taxon>
        <taxon>Viridiplantae</taxon>
        <taxon>Streptophyta</taxon>
        <taxon>Embryophyta</taxon>
        <taxon>Tracheophyta</taxon>
        <taxon>Spermatophyta</taxon>
        <taxon>Magnoliopsida</taxon>
        <taxon>eudicotyledons</taxon>
        <taxon>Gunneridae</taxon>
        <taxon>Pentapetalae</taxon>
        <taxon>rosids</taxon>
        <taxon>malvids</taxon>
        <taxon>Malvales</taxon>
        <taxon>Malvaceae</taxon>
        <taxon>Malvoideae</taxon>
        <taxon>Hibiscus</taxon>
    </lineage>
</organism>
<feature type="region of interest" description="Disordered" evidence="1">
    <location>
        <begin position="62"/>
        <end position="116"/>
    </location>
</feature>
<feature type="region of interest" description="Disordered" evidence="1">
    <location>
        <begin position="298"/>
        <end position="318"/>
    </location>
</feature>
<dbReference type="EMBL" id="VEPZ02001683">
    <property type="protein sequence ID" value="KAE8663235.1"/>
    <property type="molecule type" value="Genomic_DNA"/>
</dbReference>
<evidence type="ECO:0000313" key="2">
    <source>
        <dbReference type="EMBL" id="KAE8663235.1"/>
    </source>
</evidence>
<name>A0A6A2X7V2_HIBSY</name>
<accession>A0A6A2X7V2</accession>
<feature type="compositionally biased region" description="Low complexity" evidence="1">
    <location>
        <begin position="100"/>
        <end position="111"/>
    </location>
</feature>
<dbReference type="PANTHER" id="PTHR33929:SF1">
    <property type="entry name" value="MEMBRANE-ASSOCIATED KINASE REGULATOR 2-RELATED"/>
    <property type="match status" value="1"/>
</dbReference>
<comment type="caution">
    <text evidence="2">The sequence shown here is derived from an EMBL/GenBank/DDBJ whole genome shotgun (WGS) entry which is preliminary data.</text>
</comment>
<dbReference type="GO" id="GO:0005886">
    <property type="term" value="C:plasma membrane"/>
    <property type="evidence" value="ECO:0007669"/>
    <property type="project" value="InterPro"/>
</dbReference>
<evidence type="ECO:0000256" key="1">
    <source>
        <dbReference type="SAM" id="MobiDB-lite"/>
    </source>
</evidence>
<proteinExistence type="predicted"/>
<evidence type="ECO:0000313" key="3">
    <source>
        <dbReference type="Proteomes" id="UP000436088"/>
    </source>
</evidence>
<gene>
    <name evidence="2" type="ORF">F3Y22_tig00112993pilonHSYRG00036</name>
</gene>
<dbReference type="InterPro" id="IPR039619">
    <property type="entry name" value="MAKR2/5"/>
</dbReference>
<dbReference type="PANTHER" id="PTHR33929">
    <property type="entry name" value="MEMBRANE-ASSOCIATED KINASE REGULATOR 2-RELATED"/>
    <property type="match status" value="1"/>
</dbReference>
<evidence type="ECO:0008006" key="4">
    <source>
        <dbReference type="Google" id="ProtNLM"/>
    </source>
</evidence>
<feature type="compositionally biased region" description="Low complexity" evidence="1">
    <location>
        <begin position="304"/>
        <end position="318"/>
    </location>
</feature>
<dbReference type="AlphaFoldDB" id="A0A6A2X7V2"/>